<dbReference type="GO" id="GO:0005737">
    <property type="term" value="C:cytoplasm"/>
    <property type="evidence" value="ECO:0007669"/>
    <property type="project" value="TreeGrafter"/>
</dbReference>
<accession>A0AAV6YY92</accession>
<dbReference type="SUPFAM" id="SSF49758">
    <property type="entry name" value="Calpain large subunit, middle domain (domain III)"/>
    <property type="match status" value="1"/>
</dbReference>
<protein>
    <recommendedName>
        <fullName evidence="2">Peptidase C2 calpain large subunit domain-containing protein</fullName>
    </recommendedName>
</protein>
<dbReference type="GO" id="GO:0006508">
    <property type="term" value="P:proteolysis"/>
    <property type="evidence" value="ECO:0007669"/>
    <property type="project" value="InterPro"/>
</dbReference>
<reference evidence="3" key="1">
    <citation type="thesis" date="2020" institute="ProQuest LLC" country="789 East Eisenhower Parkway, Ann Arbor, MI, USA">
        <title>Comparative Genomics and Chromosome Evolution.</title>
        <authorList>
            <person name="Mudd A.B."/>
        </authorList>
    </citation>
    <scope>NUCLEOTIDE SEQUENCE</scope>
    <source>
        <strain evidence="3">237g6f4</strain>
        <tissue evidence="3">Blood</tissue>
    </source>
</reference>
<comment type="caution">
    <text evidence="3">The sequence shown here is derived from an EMBL/GenBank/DDBJ whole genome shotgun (WGS) entry which is preliminary data.</text>
</comment>
<dbReference type="AlphaFoldDB" id="A0AAV6YY92"/>
<evidence type="ECO:0000313" key="3">
    <source>
        <dbReference type="EMBL" id="KAG8540179.1"/>
    </source>
</evidence>
<gene>
    <name evidence="3" type="ORF">GDO81_019751</name>
</gene>
<dbReference type="InterPro" id="IPR022684">
    <property type="entry name" value="Calpain_cysteine_protease"/>
</dbReference>
<dbReference type="InterPro" id="IPR022682">
    <property type="entry name" value="Calpain_domain_III"/>
</dbReference>
<feature type="domain" description="Peptidase C2 calpain large subunit" evidence="2">
    <location>
        <begin position="52"/>
        <end position="161"/>
    </location>
</feature>
<dbReference type="PANTHER" id="PTHR10183">
    <property type="entry name" value="CALPAIN"/>
    <property type="match status" value="1"/>
</dbReference>
<dbReference type="InterPro" id="IPR036213">
    <property type="entry name" value="Calpain_III_sf"/>
</dbReference>
<evidence type="ECO:0000256" key="1">
    <source>
        <dbReference type="ARBA" id="ARBA00007623"/>
    </source>
</evidence>
<proteinExistence type="inferred from homology"/>
<organism evidence="3 4">
    <name type="scientific">Engystomops pustulosus</name>
    <name type="common">Tungara frog</name>
    <name type="synonym">Physalaemus pustulosus</name>
    <dbReference type="NCBI Taxonomy" id="76066"/>
    <lineage>
        <taxon>Eukaryota</taxon>
        <taxon>Metazoa</taxon>
        <taxon>Chordata</taxon>
        <taxon>Craniata</taxon>
        <taxon>Vertebrata</taxon>
        <taxon>Euteleostomi</taxon>
        <taxon>Amphibia</taxon>
        <taxon>Batrachia</taxon>
        <taxon>Anura</taxon>
        <taxon>Neobatrachia</taxon>
        <taxon>Hyloidea</taxon>
        <taxon>Leptodactylidae</taxon>
        <taxon>Leiuperinae</taxon>
        <taxon>Engystomops</taxon>
    </lineage>
</organism>
<sequence length="169" mass="19729">MCWEDFTKEFSHIIICSQVPEFNDFGDKHKKWSKKTFRDRWTKDKFSWNNIDKDFLMKNSVCTIKVSGSDQVRSGVNVVVSLMQNSRNQQRFGDWLPIGFVLVPLSGSKNQLSLTPEIMSNMKCYQKHQITESLKLTAGTYAAIPYTTQRKHESSFYFQVFQKSEDCTK</sequence>
<dbReference type="PANTHER" id="PTHR10183:SF429">
    <property type="entry name" value="CALPAIN 10-LIKE"/>
    <property type="match status" value="1"/>
</dbReference>
<dbReference type="Proteomes" id="UP000824782">
    <property type="component" value="Unassembled WGS sequence"/>
</dbReference>
<evidence type="ECO:0000259" key="2">
    <source>
        <dbReference type="Pfam" id="PF01067"/>
    </source>
</evidence>
<name>A0AAV6YY92_ENGPU</name>
<dbReference type="EMBL" id="WNYA01011292">
    <property type="protein sequence ID" value="KAG8540179.1"/>
    <property type="molecule type" value="Genomic_DNA"/>
</dbReference>
<dbReference type="Gene3D" id="2.60.120.380">
    <property type="match status" value="1"/>
</dbReference>
<dbReference type="GO" id="GO:0004198">
    <property type="term" value="F:calcium-dependent cysteine-type endopeptidase activity"/>
    <property type="evidence" value="ECO:0007669"/>
    <property type="project" value="InterPro"/>
</dbReference>
<evidence type="ECO:0000313" key="4">
    <source>
        <dbReference type="Proteomes" id="UP000824782"/>
    </source>
</evidence>
<keyword evidence="4" id="KW-1185">Reference proteome</keyword>
<comment type="similarity">
    <text evidence="1">Belongs to the peptidase C2 family.</text>
</comment>
<dbReference type="Pfam" id="PF01067">
    <property type="entry name" value="Calpain_III"/>
    <property type="match status" value="1"/>
</dbReference>